<feature type="compositionally biased region" description="Polar residues" evidence="1">
    <location>
        <begin position="1"/>
        <end position="10"/>
    </location>
</feature>
<organism evidence="2 3">
    <name type="scientific">Sordaria macrospora</name>
    <dbReference type="NCBI Taxonomy" id="5147"/>
    <lineage>
        <taxon>Eukaryota</taxon>
        <taxon>Fungi</taxon>
        <taxon>Dikarya</taxon>
        <taxon>Ascomycota</taxon>
        <taxon>Pezizomycotina</taxon>
        <taxon>Sordariomycetes</taxon>
        <taxon>Sordariomycetidae</taxon>
        <taxon>Sordariales</taxon>
        <taxon>Sordariaceae</taxon>
        <taxon>Sordaria</taxon>
    </lineage>
</organism>
<dbReference type="AlphaFoldDB" id="A0A8S8ZUL8"/>
<dbReference type="EMBL" id="NMPR01000058">
    <property type="protein sequence ID" value="KAA8632291.1"/>
    <property type="molecule type" value="Genomic_DNA"/>
</dbReference>
<protein>
    <submittedName>
        <fullName evidence="2">Uncharacterized protein</fullName>
    </submittedName>
</protein>
<reference evidence="2 3" key="1">
    <citation type="submission" date="2017-07" db="EMBL/GenBank/DDBJ databases">
        <title>Genome sequence of the Sordaria macrospora wild type strain R19027.</title>
        <authorList>
            <person name="Nowrousian M."/>
            <person name="Teichert I."/>
            <person name="Kueck U."/>
        </authorList>
    </citation>
    <scope>NUCLEOTIDE SEQUENCE [LARGE SCALE GENOMIC DNA]</scope>
    <source>
        <strain evidence="2 3">R19027</strain>
        <tissue evidence="2">Mycelium</tissue>
    </source>
</reference>
<evidence type="ECO:0000313" key="3">
    <source>
        <dbReference type="Proteomes" id="UP000433876"/>
    </source>
</evidence>
<comment type="caution">
    <text evidence="2">The sequence shown here is derived from an EMBL/GenBank/DDBJ whole genome shotgun (WGS) entry which is preliminary data.</text>
</comment>
<evidence type="ECO:0000256" key="1">
    <source>
        <dbReference type="SAM" id="MobiDB-lite"/>
    </source>
</evidence>
<evidence type="ECO:0000313" key="2">
    <source>
        <dbReference type="EMBL" id="KAA8632291.1"/>
    </source>
</evidence>
<feature type="region of interest" description="Disordered" evidence="1">
    <location>
        <begin position="1"/>
        <end position="24"/>
    </location>
</feature>
<accession>A0A8S8ZUL8</accession>
<dbReference type="Proteomes" id="UP000433876">
    <property type="component" value="Unassembled WGS sequence"/>
</dbReference>
<sequence>MIHQETTPITPDSDRDDGLETTSEMDGQSLVYQELPARLTNPVKLVALLRMQFGVGKYDVSMIGSVYSVGTPRKLSMEEISQCRGL</sequence>
<gene>
    <name evidence="2" type="ORF">SMACR_12743</name>
</gene>
<dbReference type="OMA" id="PARITNP"/>
<dbReference type="VEuPathDB" id="FungiDB:SMAC_12743"/>
<name>A0A8S8ZUL8_SORMA</name>
<proteinExistence type="predicted"/>